<protein>
    <submittedName>
        <fullName evidence="2 4">Uncharacterized protein</fullName>
    </submittedName>
</protein>
<gene>
    <name evidence="2" type="ORF">TASK_LOCUS9929</name>
</gene>
<evidence type="ECO:0000256" key="1">
    <source>
        <dbReference type="SAM" id="Phobius"/>
    </source>
</evidence>
<keyword evidence="1" id="KW-0472">Membrane</keyword>
<keyword evidence="3" id="KW-1185">Reference proteome</keyword>
<proteinExistence type="predicted"/>
<dbReference type="WBParaSite" id="TASK_0000992801-mRNA-1">
    <property type="protein sequence ID" value="TASK_0000992801-mRNA-1"/>
    <property type="gene ID" value="TASK_0000992801"/>
</dbReference>
<feature type="transmembrane region" description="Helical" evidence="1">
    <location>
        <begin position="39"/>
        <end position="63"/>
    </location>
</feature>
<dbReference type="Proteomes" id="UP000282613">
    <property type="component" value="Unassembled WGS sequence"/>
</dbReference>
<reference evidence="2 3" key="2">
    <citation type="submission" date="2018-11" db="EMBL/GenBank/DDBJ databases">
        <authorList>
            <consortium name="Pathogen Informatics"/>
        </authorList>
    </citation>
    <scope>NUCLEOTIDE SEQUENCE [LARGE SCALE GENOMIC DNA]</scope>
</reference>
<reference evidence="4" key="1">
    <citation type="submission" date="2017-02" db="UniProtKB">
        <authorList>
            <consortium name="WormBaseParasite"/>
        </authorList>
    </citation>
    <scope>IDENTIFICATION</scope>
</reference>
<keyword evidence="1" id="KW-1133">Transmembrane helix</keyword>
<organism evidence="4">
    <name type="scientific">Taenia asiatica</name>
    <name type="common">Asian tapeworm</name>
    <dbReference type="NCBI Taxonomy" id="60517"/>
    <lineage>
        <taxon>Eukaryota</taxon>
        <taxon>Metazoa</taxon>
        <taxon>Spiralia</taxon>
        <taxon>Lophotrochozoa</taxon>
        <taxon>Platyhelminthes</taxon>
        <taxon>Cestoda</taxon>
        <taxon>Eucestoda</taxon>
        <taxon>Cyclophyllidea</taxon>
        <taxon>Taeniidae</taxon>
        <taxon>Taenia</taxon>
    </lineage>
</organism>
<evidence type="ECO:0000313" key="2">
    <source>
        <dbReference type="EMBL" id="VDK46726.1"/>
    </source>
</evidence>
<dbReference type="EMBL" id="UYRS01019750">
    <property type="protein sequence ID" value="VDK46726.1"/>
    <property type="molecule type" value="Genomic_DNA"/>
</dbReference>
<sequence>MFEGAPSGSAEHEVWSVSSSNVGVPPTSTVSETACGNGGVVWCGVVWCGVVWCGVVWCGVVWLHLVRMRGLHGFATGEFNSMVEGGSILQCSTPNAVVG</sequence>
<keyword evidence="1" id="KW-0812">Transmembrane</keyword>
<accession>A0A0R3WGD5</accession>
<evidence type="ECO:0000313" key="3">
    <source>
        <dbReference type="Proteomes" id="UP000282613"/>
    </source>
</evidence>
<dbReference type="AlphaFoldDB" id="A0A0R3WGD5"/>
<evidence type="ECO:0000313" key="4">
    <source>
        <dbReference type="WBParaSite" id="TASK_0000992801-mRNA-1"/>
    </source>
</evidence>
<name>A0A0R3WGD5_TAEAS</name>